<accession>A0A1V2I7Y3</accession>
<feature type="domain" description="VOC" evidence="1">
    <location>
        <begin position="2"/>
        <end position="127"/>
    </location>
</feature>
<evidence type="ECO:0000313" key="3">
    <source>
        <dbReference type="Proteomes" id="UP000188929"/>
    </source>
</evidence>
<dbReference type="InterPro" id="IPR029068">
    <property type="entry name" value="Glyas_Bleomycin-R_OHBP_Dase"/>
</dbReference>
<gene>
    <name evidence="2" type="ORF">BL253_24340</name>
</gene>
<dbReference type="PROSITE" id="PS51819">
    <property type="entry name" value="VOC"/>
    <property type="match status" value="1"/>
</dbReference>
<dbReference type="EMBL" id="MOMC01000050">
    <property type="protein sequence ID" value="ONH26582.1"/>
    <property type="molecule type" value="Genomic_DNA"/>
</dbReference>
<dbReference type="InterPro" id="IPR037523">
    <property type="entry name" value="VOC_core"/>
</dbReference>
<dbReference type="SUPFAM" id="SSF54593">
    <property type="entry name" value="Glyoxalase/Bleomycin resistance protein/Dihydroxybiphenyl dioxygenase"/>
    <property type="match status" value="1"/>
</dbReference>
<dbReference type="OrthoDB" id="4552740at2"/>
<organism evidence="2 3">
    <name type="scientific">Pseudofrankia asymbiotica</name>
    <dbReference type="NCBI Taxonomy" id="1834516"/>
    <lineage>
        <taxon>Bacteria</taxon>
        <taxon>Bacillati</taxon>
        <taxon>Actinomycetota</taxon>
        <taxon>Actinomycetes</taxon>
        <taxon>Frankiales</taxon>
        <taxon>Frankiaceae</taxon>
        <taxon>Pseudofrankia</taxon>
    </lineage>
</organism>
<evidence type="ECO:0000313" key="2">
    <source>
        <dbReference type="EMBL" id="ONH26582.1"/>
    </source>
</evidence>
<reference evidence="3" key="1">
    <citation type="submission" date="2016-10" db="EMBL/GenBank/DDBJ databases">
        <title>Frankia sp. NRRL B-16386 Genome sequencing.</title>
        <authorList>
            <person name="Ghodhbane-Gtari F."/>
            <person name="Swanson E."/>
            <person name="Gueddou A."/>
            <person name="Hezbri K."/>
            <person name="Ktari K."/>
            <person name="Nouioui I."/>
            <person name="Morris K."/>
            <person name="Simpson S."/>
            <person name="Abebe-Akele F."/>
            <person name="Thomas K."/>
            <person name="Gtari M."/>
            <person name="Tisa L.S."/>
        </authorList>
    </citation>
    <scope>NUCLEOTIDE SEQUENCE [LARGE SCALE GENOMIC DNA]</scope>
    <source>
        <strain evidence="3">NRRL B-16386</strain>
    </source>
</reference>
<dbReference type="Pfam" id="PF00903">
    <property type="entry name" value="Glyoxalase"/>
    <property type="match status" value="1"/>
</dbReference>
<name>A0A1V2I7Y3_9ACTN</name>
<dbReference type="Gene3D" id="3.10.180.10">
    <property type="entry name" value="2,3-Dihydroxybiphenyl 1,2-Dioxygenase, domain 1"/>
    <property type="match status" value="1"/>
</dbReference>
<keyword evidence="3" id="KW-1185">Reference proteome</keyword>
<evidence type="ECO:0000259" key="1">
    <source>
        <dbReference type="PROSITE" id="PS51819"/>
    </source>
</evidence>
<sequence length="136" mass="14398">MGLQRVEIGLVSADEALVEFFAHVFGLERLPAVKSGSGVVHRLQAPGTVIKVMVPSAPPSVTEPPESFLSATGLRYLTMYVTDLDGTLERVTARGGRLRHGPMDVGPGVRVAVVQDPDGNTVEVVGGAPQPDTDRR</sequence>
<dbReference type="AlphaFoldDB" id="A0A1V2I7Y3"/>
<protein>
    <submittedName>
        <fullName evidence="2">Glyoxalase</fullName>
    </submittedName>
</protein>
<comment type="caution">
    <text evidence="2">The sequence shown here is derived from an EMBL/GenBank/DDBJ whole genome shotgun (WGS) entry which is preliminary data.</text>
</comment>
<dbReference type="RefSeq" id="WP_076819522.1">
    <property type="nucleotide sequence ID" value="NZ_MOMC01000050.1"/>
</dbReference>
<dbReference type="InterPro" id="IPR004360">
    <property type="entry name" value="Glyas_Fos-R_dOase_dom"/>
</dbReference>
<proteinExistence type="predicted"/>
<dbReference type="Proteomes" id="UP000188929">
    <property type="component" value="Unassembled WGS sequence"/>
</dbReference>
<dbReference type="STRING" id="1834516.BL253_24340"/>